<dbReference type="Gene3D" id="2.160.20.80">
    <property type="entry name" value="E3 ubiquitin-protein ligase SopA"/>
    <property type="match status" value="1"/>
</dbReference>
<protein>
    <submittedName>
        <fullName evidence="2">Pentapeptide repeat-containing protein</fullName>
    </submittedName>
</protein>
<name>A0ABS8YTM0_9BACL</name>
<dbReference type="EMBL" id="JAJNBZ010000078">
    <property type="protein sequence ID" value="MCE5173736.1"/>
    <property type="molecule type" value="Genomic_DNA"/>
</dbReference>
<accession>A0ABS8YTM0</accession>
<dbReference type="Proteomes" id="UP001199916">
    <property type="component" value="Unassembled WGS sequence"/>
</dbReference>
<comment type="caution">
    <text evidence="2">The sequence shown here is derived from an EMBL/GenBank/DDBJ whole genome shotgun (WGS) entry which is preliminary data.</text>
</comment>
<evidence type="ECO:0000313" key="2">
    <source>
        <dbReference type="EMBL" id="MCE5173736.1"/>
    </source>
</evidence>
<dbReference type="SUPFAM" id="SSF141571">
    <property type="entry name" value="Pentapeptide repeat-like"/>
    <property type="match status" value="1"/>
</dbReference>
<sequence length="292" mass="31875">MSENREYSGAFPDSSRLSLQADCEHCFGLCCVALPYAASADFATDKDAGKPCQNLQSDFRCGVHTSLRQRGFRGCTVYDCFGAGQKVSRVTFGGHDWRQAPGSAKQMFEVFPIVRQLHELLWYLTEALTLQPARPIQGALSRALDETERLTRLDPDSIMELDVAAHRADVNALLLRTSELVRAEALRSQKGPSGRRKTYGRGADLIGAKLRGADLRCANLRGAYLIAADLRGADLRAADLIGADFRDTDLRGADLTESIFLTQAQINAAKGDANTKLPPSLTRPTHWSAFGG</sequence>
<keyword evidence="3" id="KW-1185">Reference proteome</keyword>
<dbReference type="RefSeq" id="WP_233699627.1">
    <property type="nucleotide sequence ID" value="NZ_JAJNBZ010000078.1"/>
</dbReference>
<dbReference type="Pfam" id="PF00805">
    <property type="entry name" value="Pentapeptide"/>
    <property type="match status" value="2"/>
</dbReference>
<feature type="region of interest" description="Disordered" evidence="1">
    <location>
        <begin position="272"/>
        <end position="292"/>
    </location>
</feature>
<gene>
    <name evidence="2" type="ORF">LQV63_31425</name>
</gene>
<evidence type="ECO:0000256" key="1">
    <source>
        <dbReference type="SAM" id="MobiDB-lite"/>
    </source>
</evidence>
<dbReference type="InterPro" id="IPR001646">
    <property type="entry name" value="5peptide_repeat"/>
</dbReference>
<proteinExistence type="predicted"/>
<organism evidence="2 3">
    <name type="scientific">Paenibacillus profundus</name>
    <dbReference type="NCBI Taxonomy" id="1173085"/>
    <lineage>
        <taxon>Bacteria</taxon>
        <taxon>Bacillati</taxon>
        <taxon>Bacillota</taxon>
        <taxon>Bacilli</taxon>
        <taxon>Bacillales</taxon>
        <taxon>Paenibacillaceae</taxon>
        <taxon>Paenibacillus</taxon>
    </lineage>
</organism>
<dbReference type="PANTHER" id="PTHR14136:SF37">
    <property type="entry name" value="PENTAPEPTIDE REPEAT-CONTAINING PROTEIN"/>
    <property type="match status" value="1"/>
</dbReference>
<evidence type="ECO:0000313" key="3">
    <source>
        <dbReference type="Proteomes" id="UP001199916"/>
    </source>
</evidence>
<dbReference type="InterPro" id="IPR051082">
    <property type="entry name" value="Pentapeptide-BTB/POZ_domain"/>
</dbReference>
<reference evidence="2 3" key="1">
    <citation type="submission" date="2021-11" db="EMBL/GenBank/DDBJ databases">
        <title>Draft genome sequence of Paenibacillus profundus YoMME, a new Gram-positive bacteria with exoelectrogenic properties.</title>
        <authorList>
            <person name="Hubenova Y."/>
            <person name="Hubenova E."/>
            <person name="Manasiev Y."/>
            <person name="Peykov S."/>
            <person name="Mitov M."/>
        </authorList>
    </citation>
    <scope>NUCLEOTIDE SEQUENCE [LARGE SCALE GENOMIC DNA]</scope>
    <source>
        <strain evidence="2 3">YoMME</strain>
    </source>
</reference>
<dbReference type="PANTHER" id="PTHR14136">
    <property type="entry name" value="BTB_POZ DOMAIN-CONTAINING PROTEIN KCTD9"/>
    <property type="match status" value="1"/>
</dbReference>